<protein>
    <submittedName>
        <fullName evidence="1">Uncharacterized protein</fullName>
    </submittedName>
</protein>
<gene>
    <name evidence="1" type="ORF">AFUB_092620</name>
</gene>
<keyword evidence="2" id="KW-1185">Reference proteome</keyword>
<dbReference type="OrthoDB" id="4504449at2759"/>
<sequence>MFQAQCRQVFEFTEIDEIYPALLNLRRPTLPFNAKVTHDHLRPLQKLAQDLKAGAQALENAYKLGTGYDDLAVVLLEPSDKADTHCFDDMLNASMALKAVDSSIRHAFNGHRSIQNTIILDIRAFRSDSIRRTQGASDKLEADELAYTAFEQILCNLKPDVILVCQCQTNTNEVGSRFARQACSSIDEATDITVLRLPRTQHESVMVKSFHPMYLEYMREAPNDSATKAVLREYLFDAGFIIASNALAGRSITGFGLHNLKACARDGPAFIATPQGVRISYLWTSGSDIASTELVEALKTLGISSKDENTARLDRIFSGLRIRSDRGSGFGNDNAVEREAFRKDDILERIGPIPKLPQGIIPLCGALD</sequence>
<organism evidence="1 2">
    <name type="scientific">Aspergillus fumigatus (strain CBS 144.89 / FGSC A1163 / CEA10)</name>
    <name type="common">Neosartorya fumigata</name>
    <dbReference type="NCBI Taxonomy" id="451804"/>
    <lineage>
        <taxon>Eukaryota</taxon>
        <taxon>Fungi</taxon>
        <taxon>Dikarya</taxon>
        <taxon>Ascomycota</taxon>
        <taxon>Pezizomycotina</taxon>
        <taxon>Eurotiomycetes</taxon>
        <taxon>Eurotiomycetidae</taxon>
        <taxon>Eurotiales</taxon>
        <taxon>Aspergillaceae</taxon>
        <taxon>Aspergillus</taxon>
        <taxon>Aspergillus subgen. Fumigati</taxon>
    </lineage>
</organism>
<dbReference type="EMBL" id="DS499601">
    <property type="protein sequence ID" value="EDP48544.1"/>
    <property type="molecule type" value="Genomic_DNA"/>
</dbReference>
<dbReference type="Proteomes" id="UP000001699">
    <property type="component" value="Unassembled WGS sequence"/>
</dbReference>
<proteinExistence type="predicted"/>
<dbReference type="HOGENOM" id="CLU_888631_0_0_1"/>
<name>B0YBF4_ASPFC</name>
<dbReference type="AlphaFoldDB" id="B0YBF4"/>
<evidence type="ECO:0000313" key="1">
    <source>
        <dbReference type="EMBL" id="EDP48544.1"/>
    </source>
</evidence>
<dbReference type="VEuPathDB" id="FungiDB:AFUB_092620"/>
<evidence type="ECO:0000313" key="2">
    <source>
        <dbReference type="Proteomes" id="UP000001699"/>
    </source>
</evidence>
<reference evidence="1 2" key="1">
    <citation type="journal article" date="2008" name="PLoS Genet.">
        <title>Genomic islands in the pathogenic filamentous fungus Aspergillus fumigatus.</title>
        <authorList>
            <person name="Fedorova N.D."/>
            <person name="Khaldi N."/>
            <person name="Joardar V.S."/>
            <person name="Maiti R."/>
            <person name="Amedeo P."/>
            <person name="Anderson M.J."/>
            <person name="Crabtree J."/>
            <person name="Silva J.C."/>
            <person name="Badger J.H."/>
            <person name="Albarraq A."/>
            <person name="Angiuoli S."/>
            <person name="Bussey H."/>
            <person name="Bowyer P."/>
            <person name="Cotty P.J."/>
            <person name="Dyer P.S."/>
            <person name="Egan A."/>
            <person name="Galens K."/>
            <person name="Fraser-Liggett C.M."/>
            <person name="Haas B.J."/>
            <person name="Inman J.M."/>
            <person name="Kent R."/>
            <person name="Lemieux S."/>
            <person name="Malavazi I."/>
            <person name="Orvis J."/>
            <person name="Roemer T."/>
            <person name="Ronning C.M."/>
            <person name="Sundaram J.P."/>
            <person name="Sutton G."/>
            <person name="Turner G."/>
            <person name="Venter J.C."/>
            <person name="White O.R."/>
            <person name="Whitty B.R."/>
            <person name="Youngman P."/>
            <person name="Wolfe K.H."/>
            <person name="Goldman G.H."/>
            <person name="Wortman J.R."/>
            <person name="Jiang B."/>
            <person name="Denning D.W."/>
            <person name="Nierman W.C."/>
        </authorList>
    </citation>
    <scope>NUCLEOTIDE SEQUENCE [LARGE SCALE GENOMIC DNA]</scope>
    <source>
        <strain evidence="2">CBS 144.89 / FGSC A1163 / CEA10</strain>
    </source>
</reference>
<accession>B0YBF4</accession>